<dbReference type="SUPFAM" id="SSF52540">
    <property type="entry name" value="P-loop containing nucleoside triphosphate hydrolases"/>
    <property type="match status" value="1"/>
</dbReference>
<dbReference type="AlphaFoldDB" id="A0A1Y1U8M4"/>
<dbReference type="Gene3D" id="3.40.50.10810">
    <property type="entry name" value="Tandem AAA-ATPase domain"/>
    <property type="match status" value="1"/>
</dbReference>
<comment type="caution">
    <text evidence="6">The sequence shown here is derived from an EMBL/GenBank/DDBJ whole genome shotgun (WGS) entry which is preliminary data.</text>
</comment>
<reference evidence="6 7" key="1">
    <citation type="submission" date="2017-03" db="EMBL/GenBank/DDBJ databases">
        <title>Widespread Adenine N6-methylation of Active Genes in Fungi.</title>
        <authorList>
            <consortium name="DOE Joint Genome Institute"/>
            <person name="Mondo S.J."/>
            <person name="Dannebaum R.O."/>
            <person name="Kuo R.C."/>
            <person name="Louie K.B."/>
            <person name="Bewick A.J."/>
            <person name="Labutti K."/>
            <person name="Haridas S."/>
            <person name="Kuo A."/>
            <person name="Salamov A."/>
            <person name="Ahrendt S.R."/>
            <person name="Lau R."/>
            <person name="Bowen B.P."/>
            <person name="Lipzen A."/>
            <person name="Sullivan W."/>
            <person name="Andreopoulos W.B."/>
            <person name="Clum A."/>
            <person name="Lindquist E."/>
            <person name="Daum C."/>
            <person name="Northen T.R."/>
            <person name="Ramamoorthy G."/>
            <person name="Schmitz R.J."/>
            <person name="Gryganskyi A."/>
            <person name="Culley D."/>
            <person name="Magnuson J."/>
            <person name="James T.Y."/>
            <person name="O'Malley M.A."/>
            <person name="Stajich J.E."/>
            <person name="Spatafora J.W."/>
            <person name="Visel A."/>
            <person name="Grigoriev I.V."/>
        </authorList>
    </citation>
    <scope>NUCLEOTIDE SEQUENCE [LARGE SCALE GENOMIC DNA]</scope>
    <source>
        <strain evidence="6 7">NRRL Y-17943</strain>
    </source>
</reference>
<keyword evidence="1" id="KW-0547">Nucleotide-binding</keyword>
<dbReference type="InterPro" id="IPR027417">
    <property type="entry name" value="P-loop_NTPase"/>
</dbReference>
<feature type="compositionally biased region" description="Polar residues" evidence="4">
    <location>
        <begin position="155"/>
        <end position="174"/>
    </location>
</feature>
<feature type="region of interest" description="Disordered" evidence="4">
    <location>
        <begin position="1"/>
        <end position="254"/>
    </location>
</feature>
<dbReference type="GeneID" id="33556014"/>
<dbReference type="GO" id="GO:0006281">
    <property type="term" value="P:DNA repair"/>
    <property type="evidence" value="ECO:0007669"/>
    <property type="project" value="TreeGrafter"/>
</dbReference>
<feature type="compositionally biased region" description="Polar residues" evidence="4">
    <location>
        <begin position="438"/>
        <end position="447"/>
    </location>
</feature>
<dbReference type="InterPro" id="IPR050628">
    <property type="entry name" value="SNF2_RAD54_helicase_TF"/>
</dbReference>
<evidence type="ECO:0000313" key="7">
    <source>
        <dbReference type="Proteomes" id="UP000193218"/>
    </source>
</evidence>
<feature type="compositionally biased region" description="Polar residues" evidence="4">
    <location>
        <begin position="47"/>
        <end position="63"/>
    </location>
</feature>
<dbReference type="OrthoDB" id="423559at2759"/>
<dbReference type="GO" id="GO:0016787">
    <property type="term" value="F:hydrolase activity"/>
    <property type="evidence" value="ECO:0007669"/>
    <property type="project" value="UniProtKB-KW"/>
</dbReference>
<dbReference type="Pfam" id="PF00176">
    <property type="entry name" value="SNF2-rel_dom"/>
    <property type="match status" value="1"/>
</dbReference>
<keyword evidence="2" id="KW-0378">Hydrolase</keyword>
<evidence type="ECO:0000256" key="2">
    <source>
        <dbReference type="ARBA" id="ARBA00022801"/>
    </source>
</evidence>
<sequence length="488" mass="52569">MFIPSHSVGGGSTSQPGPSSQHKRPTQPNKYTFVDLTTPDPTPSPTKSNASPQQSSQGSNTTYKPPAQSQSSQSSYYDLIPLGSKQRPHPTFTRPAQSSQRSAFAPFPSYSSPAMSTSNNPAGLSKDRYLAQGDVNAPIDLTKGDPPGAGFGSSILKSKNSAPSRSNPSSQGQGRSFVDFIKPSSGAFTSTSTSAPHRFQPPQPASTGTVGRAPDKAWPSWLANPASQHNPLQAPGQSHAKAPQPIAVPDDEPQGEVFDLNKIEYNQADWERHQGDADEHMRELLSGAVGDGEDDMGEDKVQEGEDIVEGFADNVRLMPHQVRGVRWMRQRESARKYGGILADDMGLGKTVQTLARVVEGKATTAELKAGWKAGTLIIAPLAVMEQWATEVRSKTKPGALTVTTHHGPSRTKSGKTLQGFDVVITTFQTVASEYTSYKMEGSTQPHKQPSDDQLSSDDSLAEKLKKKKMPKKKGSHAVFDVKWLRVVV</sequence>
<dbReference type="InterPro" id="IPR038718">
    <property type="entry name" value="SNF2-like_sf"/>
</dbReference>
<dbReference type="RefSeq" id="XP_021867800.1">
    <property type="nucleotide sequence ID" value="XM_022014206.1"/>
</dbReference>
<dbReference type="GO" id="GO:0008094">
    <property type="term" value="F:ATP-dependent activity, acting on DNA"/>
    <property type="evidence" value="ECO:0007669"/>
    <property type="project" value="TreeGrafter"/>
</dbReference>
<feature type="region of interest" description="Disordered" evidence="4">
    <location>
        <begin position="438"/>
        <end position="475"/>
    </location>
</feature>
<feature type="domain" description="SNF2 N-terminal" evidence="5">
    <location>
        <begin position="320"/>
        <end position="437"/>
    </location>
</feature>
<dbReference type="Proteomes" id="UP000193218">
    <property type="component" value="Unassembled WGS sequence"/>
</dbReference>
<name>A0A1Y1U8M4_9TREE</name>
<feature type="non-terminal residue" evidence="6">
    <location>
        <position position="488"/>
    </location>
</feature>
<proteinExistence type="predicted"/>
<keyword evidence="3" id="KW-0067">ATP-binding</keyword>
<evidence type="ECO:0000313" key="6">
    <source>
        <dbReference type="EMBL" id="ORX33465.1"/>
    </source>
</evidence>
<dbReference type="PANTHER" id="PTHR45626:SF14">
    <property type="entry name" value="ATP-DEPENDENT DNA HELICASE (EUROFUNG)"/>
    <property type="match status" value="1"/>
</dbReference>
<dbReference type="EMBL" id="NBSH01000021">
    <property type="protein sequence ID" value="ORX33465.1"/>
    <property type="molecule type" value="Genomic_DNA"/>
</dbReference>
<evidence type="ECO:0000259" key="5">
    <source>
        <dbReference type="Pfam" id="PF00176"/>
    </source>
</evidence>
<evidence type="ECO:0000256" key="4">
    <source>
        <dbReference type="SAM" id="MobiDB-lite"/>
    </source>
</evidence>
<dbReference type="GO" id="GO:0005524">
    <property type="term" value="F:ATP binding"/>
    <property type="evidence" value="ECO:0007669"/>
    <property type="project" value="UniProtKB-KW"/>
</dbReference>
<gene>
    <name evidence="6" type="ORF">BD324DRAFT_610653</name>
</gene>
<keyword evidence="7" id="KW-1185">Reference proteome</keyword>
<feature type="compositionally biased region" description="Basic residues" evidence="4">
    <location>
        <begin position="464"/>
        <end position="475"/>
    </location>
</feature>
<evidence type="ECO:0000256" key="1">
    <source>
        <dbReference type="ARBA" id="ARBA00022741"/>
    </source>
</evidence>
<evidence type="ECO:0000256" key="3">
    <source>
        <dbReference type="ARBA" id="ARBA00022840"/>
    </source>
</evidence>
<feature type="compositionally biased region" description="Low complexity" evidence="4">
    <location>
        <begin position="102"/>
        <end position="116"/>
    </location>
</feature>
<dbReference type="STRING" id="4999.A0A1Y1U8M4"/>
<dbReference type="InParanoid" id="A0A1Y1U8M4"/>
<organism evidence="6 7">
    <name type="scientific">Kockovaella imperatae</name>
    <dbReference type="NCBI Taxonomy" id="4999"/>
    <lineage>
        <taxon>Eukaryota</taxon>
        <taxon>Fungi</taxon>
        <taxon>Dikarya</taxon>
        <taxon>Basidiomycota</taxon>
        <taxon>Agaricomycotina</taxon>
        <taxon>Tremellomycetes</taxon>
        <taxon>Tremellales</taxon>
        <taxon>Cuniculitremaceae</taxon>
        <taxon>Kockovaella</taxon>
    </lineage>
</organism>
<dbReference type="InterPro" id="IPR000330">
    <property type="entry name" value="SNF2_N"/>
</dbReference>
<dbReference type="GO" id="GO:0005634">
    <property type="term" value="C:nucleus"/>
    <property type="evidence" value="ECO:0007669"/>
    <property type="project" value="TreeGrafter"/>
</dbReference>
<protein>
    <submittedName>
        <fullName evidence="6">SNF2 family N-terminal domain-domain-containing protein</fullName>
    </submittedName>
</protein>
<dbReference type="PANTHER" id="PTHR45626">
    <property type="entry name" value="TRANSCRIPTION TERMINATION FACTOR 2-RELATED"/>
    <property type="match status" value="1"/>
</dbReference>
<accession>A0A1Y1U8M4</accession>